<dbReference type="Gene3D" id="3.30.1490.480">
    <property type="entry name" value="Endolytic murein transglycosylase"/>
    <property type="match status" value="1"/>
</dbReference>
<sequence>MSFKTGSKQNRRRRGSFLFGVINAILTLVVLAMLVIGGLVAFGAQRFYADGPKSEQSSFVVERGASLAGVAQKLENAGLIADRLTFQLAAMVQRKQSAIRAGEYNISPNASMADILKEITQGRPISYSLTIPEGFTSWQVVEKINATPNLIGKIVDIPPEGSLLPDTYSFERGDERQKLLDQMSAAMSSQLAQIWAGRAPDLPISSPGELVTLASIVEKETGVADERPMVAGVFINRLNRGMRLQSDPTIIYGITEGKATLSRGLRRSEIDAKTPYNTYQIDGLPVGPIANPGIDALQAVARPAKTDALYFVADGSGGHAFANSYAEHQRNVAAWRKVEREQAKAAQLQAQKDAQTASEAKSGQ</sequence>
<keyword evidence="2 8" id="KW-0812">Transmembrane</keyword>
<evidence type="ECO:0000256" key="6">
    <source>
        <dbReference type="ARBA" id="ARBA00023316"/>
    </source>
</evidence>
<dbReference type="GO" id="GO:0071555">
    <property type="term" value="P:cell wall organization"/>
    <property type="evidence" value="ECO:0007669"/>
    <property type="project" value="UniProtKB-KW"/>
</dbReference>
<dbReference type="Gene3D" id="3.30.160.60">
    <property type="entry name" value="Classic Zinc Finger"/>
    <property type="match status" value="1"/>
</dbReference>
<dbReference type="HAMAP" id="MF_02065">
    <property type="entry name" value="MltG"/>
    <property type="match status" value="1"/>
</dbReference>
<evidence type="ECO:0000256" key="1">
    <source>
        <dbReference type="ARBA" id="ARBA00022475"/>
    </source>
</evidence>
<dbReference type="CDD" id="cd08010">
    <property type="entry name" value="MltG_like"/>
    <property type="match status" value="1"/>
</dbReference>
<name>A0A3B0TD83_9ZZZZ</name>
<gene>
    <name evidence="9" type="ORF">MNBD_ALPHA12-984</name>
</gene>
<evidence type="ECO:0000313" key="9">
    <source>
        <dbReference type="EMBL" id="VAW15948.1"/>
    </source>
</evidence>
<keyword evidence="4 8" id="KW-0472">Membrane</keyword>
<dbReference type="InterPro" id="IPR003770">
    <property type="entry name" value="MLTG-like"/>
</dbReference>
<evidence type="ECO:0000256" key="4">
    <source>
        <dbReference type="ARBA" id="ARBA00023136"/>
    </source>
</evidence>
<evidence type="ECO:0000256" key="2">
    <source>
        <dbReference type="ARBA" id="ARBA00022692"/>
    </source>
</evidence>
<protein>
    <submittedName>
        <fullName evidence="9">FIG004453: protein YceG like</fullName>
    </submittedName>
</protein>
<proteinExistence type="inferred from homology"/>
<reference evidence="9" key="1">
    <citation type="submission" date="2018-06" db="EMBL/GenBank/DDBJ databases">
        <authorList>
            <person name="Zhirakovskaya E."/>
        </authorList>
    </citation>
    <scope>NUCLEOTIDE SEQUENCE</scope>
</reference>
<evidence type="ECO:0000256" key="7">
    <source>
        <dbReference type="SAM" id="MobiDB-lite"/>
    </source>
</evidence>
<dbReference type="EMBL" id="UOEO01000040">
    <property type="protein sequence ID" value="VAW15948.1"/>
    <property type="molecule type" value="Genomic_DNA"/>
</dbReference>
<feature type="transmembrane region" description="Helical" evidence="8">
    <location>
        <begin position="21"/>
        <end position="44"/>
    </location>
</feature>
<keyword evidence="6" id="KW-0961">Cell wall biogenesis/degradation</keyword>
<dbReference type="GO" id="GO:0016829">
    <property type="term" value="F:lyase activity"/>
    <property type="evidence" value="ECO:0007669"/>
    <property type="project" value="UniProtKB-KW"/>
</dbReference>
<feature type="compositionally biased region" description="Low complexity" evidence="7">
    <location>
        <begin position="344"/>
        <end position="355"/>
    </location>
</feature>
<keyword evidence="3 8" id="KW-1133">Transmembrane helix</keyword>
<dbReference type="PANTHER" id="PTHR30518">
    <property type="entry name" value="ENDOLYTIC MUREIN TRANSGLYCOSYLASE"/>
    <property type="match status" value="1"/>
</dbReference>
<evidence type="ECO:0000256" key="8">
    <source>
        <dbReference type="SAM" id="Phobius"/>
    </source>
</evidence>
<dbReference type="NCBIfam" id="TIGR00247">
    <property type="entry name" value="endolytic transglycosylase MltG"/>
    <property type="match status" value="1"/>
</dbReference>
<accession>A0A3B0TD83</accession>
<organism evidence="9">
    <name type="scientific">hydrothermal vent metagenome</name>
    <dbReference type="NCBI Taxonomy" id="652676"/>
    <lineage>
        <taxon>unclassified sequences</taxon>
        <taxon>metagenomes</taxon>
        <taxon>ecological metagenomes</taxon>
    </lineage>
</organism>
<keyword evidence="1" id="KW-1003">Cell membrane</keyword>
<dbReference type="Pfam" id="PF02618">
    <property type="entry name" value="YceG"/>
    <property type="match status" value="1"/>
</dbReference>
<evidence type="ECO:0000256" key="3">
    <source>
        <dbReference type="ARBA" id="ARBA00022989"/>
    </source>
</evidence>
<dbReference type="PANTHER" id="PTHR30518:SF2">
    <property type="entry name" value="ENDOLYTIC MUREIN TRANSGLYCOSYLASE"/>
    <property type="match status" value="1"/>
</dbReference>
<feature type="region of interest" description="Disordered" evidence="7">
    <location>
        <begin position="344"/>
        <end position="364"/>
    </location>
</feature>
<dbReference type="AlphaFoldDB" id="A0A3B0TD83"/>
<keyword evidence="5" id="KW-0456">Lyase</keyword>
<evidence type="ECO:0000256" key="5">
    <source>
        <dbReference type="ARBA" id="ARBA00023239"/>
    </source>
</evidence>